<dbReference type="InterPro" id="IPR044872">
    <property type="entry name" value="CcmK/CsoS1_BMC"/>
</dbReference>
<feature type="domain" description="BMC" evidence="7">
    <location>
        <begin position="4"/>
        <end position="91"/>
    </location>
</feature>
<evidence type="ECO:0000256" key="6">
    <source>
        <dbReference type="HAMAP-Rule" id="MF_00854"/>
    </source>
</evidence>
<dbReference type="GO" id="GO:0031470">
    <property type="term" value="C:carboxysome"/>
    <property type="evidence" value="ECO:0007669"/>
    <property type="project" value="UniProtKB-SubCell"/>
</dbReference>
<reference evidence="8" key="1">
    <citation type="journal article" date="2020" name="mSystems">
        <title>Genome- and Community-Level Interaction Insights into Carbon Utilization and Element Cycling Functions of Hydrothermarchaeota in Hydrothermal Sediment.</title>
        <authorList>
            <person name="Zhou Z."/>
            <person name="Liu Y."/>
            <person name="Xu W."/>
            <person name="Pan J."/>
            <person name="Luo Z.H."/>
            <person name="Li M."/>
        </authorList>
    </citation>
    <scope>NUCLEOTIDE SEQUENCE [LARGE SCALE GENOMIC DNA]</scope>
    <source>
        <strain evidence="8">SpSt-418</strain>
    </source>
</reference>
<sequence>MPLAVGVIQTNGFPPVIAAADAMVKSGRVTLVYFGLAERAEFLVAVRGPTAEVRQAVAAGIQAAQATPPGDRLVSHYIVPNPPENVESVMPIDFTPLVDAFRF</sequence>
<evidence type="ECO:0000256" key="3">
    <source>
        <dbReference type="ARBA" id="ARBA00023587"/>
    </source>
</evidence>
<dbReference type="GO" id="GO:0043886">
    <property type="term" value="F:structural constituent of carboxysome shell"/>
    <property type="evidence" value="ECO:0007669"/>
    <property type="project" value="UniProtKB-UniRule"/>
</dbReference>
<evidence type="ECO:0000256" key="1">
    <source>
        <dbReference type="ARBA" id="ARBA00022531"/>
    </source>
</evidence>
<dbReference type="HAMAP" id="MF_00854">
    <property type="entry name" value="CcmK"/>
    <property type="match status" value="1"/>
</dbReference>
<evidence type="ECO:0000259" key="7">
    <source>
        <dbReference type="PROSITE" id="PS51930"/>
    </source>
</evidence>
<dbReference type="GO" id="GO:0015979">
    <property type="term" value="P:photosynthesis"/>
    <property type="evidence" value="ECO:0007669"/>
    <property type="project" value="UniProtKB-KW"/>
</dbReference>
<dbReference type="SUPFAM" id="SSF143414">
    <property type="entry name" value="CcmK-like"/>
    <property type="match status" value="1"/>
</dbReference>
<dbReference type="InterPro" id="IPR037233">
    <property type="entry name" value="CcmK-like_sf"/>
</dbReference>
<keyword evidence="4 6" id="KW-1282">Carboxysome</keyword>
<comment type="function">
    <text evidence="6">One of the shell proteins of the carboxysome, a polyhedral inclusion where RuBisCO (ribulose bisphosphate carboxylase, rbcL-rbcS) is sequestered. Assembles into hexamers which make sheets that form the facets of the polyhedral carboxysome. The hexamer central pore probably regulates metabolite flux.</text>
</comment>
<comment type="subcellular location">
    <subcellularLocation>
        <location evidence="3 6">Carboxysome</location>
    </subcellularLocation>
</comment>
<evidence type="ECO:0000256" key="2">
    <source>
        <dbReference type="ARBA" id="ARBA00023300"/>
    </source>
</evidence>
<evidence type="ECO:0000313" key="8">
    <source>
        <dbReference type="EMBL" id="HFM99927.1"/>
    </source>
</evidence>
<keyword evidence="5" id="KW-1283">Bacterial microcompartment</keyword>
<dbReference type="InterPro" id="IPR020808">
    <property type="entry name" value="Bact_microcomp_CS"/>
</dbReference>
<evidence type="ECO:0000256" key="4">
    <source>
        <dbReference type="ARBA" id="ARBA00023669"/>
    </source>
</evidence>
<dbReference type="PANTHER" id="PTHR33941:SF13">
    <property type="entry name" value="CARBOXYSOME SHELL PROTEIN CCMK4"/>
    <property type="match status" value="1"/>
</dbReference>
<dbReference type="AlphaFoldDB" id="A0A7C3KHB0"/>
<comment type="subunit">
    <text evidence="6">Homohexamer. Interacts with CcmN and CcmO in the carboxysome.</text>
</comment>
<dbReference type="PANTHER" id="PTHR33941">
    <property type="entry name" value="PROPANEDIOL UTILIZATION PROTEIN PDUA"/>
    <property type="match status" value="1"/>
</dbReference>
<dbReference type="SMART" id="SM00877">
    <property type="entry name" value="BMC"/>
    <property type="match status" value="1"/>
</dbReference>
<organism evidence="8">
    <name type="scientific">Oscillatoriales cyanobacterium SpSt-418</name>
    <dbReference type="NCBI Taxonomy" id="2282169"/>
    <lineage>
        <taxon>Bacteria</taxon>
        <taxon>Bacillati</taxon>
        <taxon>Cyanobacteriota</taxon>
        <taxon>Cyanophyceae</taxon>
        <taxon>Oscillatoriophycideae</taxon>
        <taxon>Oscillatoriales</taxon>
    </lineage>
</organism>
<protein>
    <recommendedName>
        <fullName evidence="6">Carboxysome shell protein CcmK</fullName>
    </recommendedName>
    <alternativeName>
        <fullName evidence="6">Carbon dioxide-concentrating mechanism protein CcmK</fullName>
    </alternativeName>
</protein>
<name>A0A7C3KHB0_9CYAN</name>
<proteinExistence type="inferred from homology"/>
<comment type="domain">
    <text evidence="6">The tight homohexamer forms a small pore which is positively charged.</text>
</comment>
<accession>A0A7C3KHB0</accession>
<dbReference type="PROSITE" id="PS01139">
    <property type="entry name" value="BMC_1"/>
    <property type="match status" value="1"/>
</dbReference>
<keyword evidence="2 6" id="KW-0120">Carbon dioxide fixation</keyword>
<dbReference type="Pfam" id="PF00936">
    <property type="entry name" value="BMC"/>
    <property type="match status" value="1"/>
</dbReference>
<dbReference type="Gene3D" id="3.30.70.1710">
    <property type="match status" value="1"/>
</dbReference>
<evidence type="ECO:0000256" key="5">
    <source>
        <dbReference type="ARBA" id="ARBA00024446"/>
    </source>
</evidence>
<comment type="similarity">
    <text evidence="6">Belongs to the bacterial microcompartments protein family. CcmK subfamily.</text>
</comment>
<dbReference type="PROSITE" id="PS51930">
    <property type="entry name" value="BMC_2"/>
    <property type="match status" value="1"/>
</dbReference>
<dbReference type="EMBL" id="DSRU01000277">
    <property type="protein sequence ID" value="HFM99927.1"/>
    <property type="molecule type" value="Genomic_DNA"/>
</dbReference>
<dbReference type="GO" id="GO:0015977">
    <property type="term" value="P:carbon fixation"/>
    <property type="evidence" value="ECO:0007669"/>
    <property type="project" value="UniProtKB-UniRule"/>
</dbReference>
<dbReference type="InterPro" id="IPR000249">
    <property type="entry name" value="BMC_dom"/>
</dbReference>
<dbReference type="InterPro" id="IPR050575">
    <property type="entry name" value="BMC_shell"/>
</dbReference>
<gene>
    <name evidence="6" type="primary">ccmK</name>
    <name evidence="8" type="ORF">ENR64_19660</name>
</gene>
<comment type="caution">
    <text evidence="8">The sequence shown here is derived from an EMBL/GenBank/DDBJ whole genome shotgun (WGS) entry which is preliminary data.</text>
</comment>
<keyword evidence="1 6" id="KW-0602">Photosynthesis</keyword>
<dbReference type="InterPro" id="IPR046380">
    <property type="entry name" value="CcmK"/>
</dbReference>
<dbReference type="CDD" id="cd07057">
    <property type="entry name" value="BMC_CcmK"/>
    <property type="match status" value="1"/>
</dbReference>